<dbReference type="Gene3D" id="2.130.10.10">
    <property type="entry name" value="YVTN repeat-like/Quinoprotein amine dehydrogenase"/>
    <property type="match status" value="4"/>
</dbReference>
<dbReference type="AlphaFoldDB" id="A0A4V2PVE0"/>
<organism evidence="4 5">
    <name type="scientific">Acidipila rosea</name>
    <dbReference type="NCBI Taxonomy" id="768535"/>
    <lineage>
        <taxon>Bacteria</taxon>
        <taxon>Pseudomonadati</taxon>
        <taxon>Acidobacteriota</taxon>
        <taxon>Terriglobia</taxon>
        <taxon>Terriglobales</taxon>
        <taxon>Acidobacteriaceae</taxon>
        <taxon>Acidipila</taxon>
    </lineage>
</organism>
<keyword evidence="2" id="KW-0732">Signal</keyword>
<sequence>MQDDIELDMKRAWFPVRFAAFFALCLFTVSANAAAPANWKSIGPDGGDARSFASDPANAQHLYLGTTSSWIYQSLDGGASWKRLAKIGTSDDLVIDNIVIDRLDHKTMMAGAWLLDRPDGGIYISHDAGVTWTAVPGMQGQSVRALAQARSNAKVYVAGTLKGVYRSQDGGQHWSQISPQGSGEIREVESIAIDPGDANTIYAGTWHLPWKTTDGGASWHNIKQGVIDDSDVFSIIIDPSRPTVLYASACSGIYKSDTGGELFRKVQGIPSTARRTRVLMQDPTNRKVVYAGTTEGLYKTVDDGANWARLTGPDVIINDVYVDPRNPQHVLLATDRSGVLASNDAGANFQASNNGFSQRQISSLLMDAKANGTIYAGVVNDKRYGGVFVSSDSGKSWQQRSDGLDGRDVFSLAQSSDGTLLAGTSHGIYRWSGSAWQQDGDVVNHVAKISYVKRKGRKTKRTSEVNVPGARIDARINQIEANGASWFAATLDGIYRSENAGATWEGPIFKGQDYLFVNAKQNIVFAAQRNSLMLSQNGGGTWQVVAMPGKLTSVQALTTSPSGTLWVGGREGVFFSGDHGRSWQGMPTLPVADINGLSYDVAMKRVIVTSRQSTLVFAVDDAGKSWKWWNSGWKIHTVRSLNGRFIAASSYNGVVLQPDSEELASARPAR</sequence>
<evidence type="ECO:0000256" key="2">
    <source>
        <dbReference type="SAM" id="SignalP"/>
    </source>
</evidence>
<keyword evidence="5" id="KW-1185">Reference proteome</keyword>
<evidence type="ECO:0000259" key="3">
    <source>
        <dbReference type="Pfam" id="PF15902"/>
    </source>
</evidence>
<gene>
    <name evidence="4" type="ORF">C7378_1701</name>
</gene>
<dbReference type="Proteomes" id="UP000295210">
    <property type="component" value="Unassembled WGS sequence"/>
</dbReference>
<dbReference type="GO" id="GO:0010411">
    <property type="term" value="P:xyloglucan metabolic process"/>
    <property type="evidence" value="ECO:0007669"/>
    <property type="project" value="TreeGrafter"/>
</dbReference>
<evidence type="ECO:0000313" key="5">
    <source>
        <dbReference type="Proteomes" id="UP000295210"/>
    </source>
</evidence>
<protein>
    <submittedName>
        <fullName evidence="4">Photosystem II stability/assembly factor-like uncharacterized protein</fullName>
    </submittedName>
</protein>
<dbReference type="SUPFAM" id="SSF50939">
    <property type="entry name" value="Sialidases"/>
    <property type="match status" value="1"/>
</dbReference>
<name>A0A4V2PVE0_9BACT</name>
<dbReference type="InterPro" id="IPR031778">
    <property type="entry name" value="Sortilin_N"/>
</dbReference>
<dbReference type="PANTHER" id="PTHR43739">
    <property type="entry name" value="XYLOGLUCANASE (EUROFUNG)"/>
    <property type="match status" value="1"/>
</dbReference>
<proteinExistence type="predicted"/>
<dbReference type="EMBL" id="SMGK01000002">
    <property type="protein sequence ID" value="TCK74081.1"/>
    <property type="molecule type" value="Genomic_DNA"/>
</dbReference>
<dbReference type="PANTHER" id="PTHR43739:SF5">
    <property type="entry name" value="EXO-ALPHA-SIALIDASE"/>
    <property type="match status" value="1"/>
</dbReference>
<keyword evidence="1" id="KW-0677">Repeat</keyword>
<feature type="domain" description="Sortilin N-terminal" evidence="3">
    <location>
        <begin position="122"/>
        <end position="226"/>
    </location>
</feature>
<dbReference type="InterPro" id="IPR036278">
    <property type="entry name" value="Sialidase_sf"/>
</dbReference>
<reference evidence="4 5" key="1">
    <citation type="submission" date="2019-03" db="EMBL/GenBank/DDBJ databases">
        <title>Genomic Encyclopedia of Type Strains, Phase IV (KMG-IV): sequencing the most valuable type-strain genomes for metagenomic binning, comparative biology and taxonomic classification.</title>
        <authorList>
            <person name="Goeker M."/>
        </authorList>
    </citation>
    <scope>NUCLEOTIDE SEQUENCE [LARGE SCALE GENOMIC DNA]</scope>
    <source>
        <strain evidence="4 5">DSM 103428</strain>
    </source>
</reference>
<dbReference type="Pfam" id="PF15902">
    <property type="entry name" value="Sortilin-Vps10"/>
    <property type="match status" value="1"/>
</dbReference>
<dbReference type="CDD" id="cd15482">
    <property type="entry name" value="Sialidase_non-viral"/>
    <property type="match status" value="1"/>
</dbReference>
<dbReference type="InterPro" id="IPR015943">
    <property type="entry name" value="WD40/YVTN_repeat-like_dom_sf"/>
</dbReference>
<evidence type="ECO:0000256" key="1">
    <source>
        <dbReference type="ARBA" id="ARBA00022737"/>
    </source>
</evidence>
<feature type="chain" id="PRO_5020910569" evidence="2">
    <location>
        <begin position="34"/>
        <end position="670"/>
    </location>
</feature>
<feature type="signal peptide" evidence="2">
    <location>
        <begin position="1"/>
        <end position="33"/>
    </location>
</feature>
<dbReference type="RefSeq" id="WP_243648138.1">
    <property type="nucleotide sequence ID" value="NZ_SMGK01000002.1"/>
</dbReference>
<comment type="caution">
    <text evidence="4">The sequence shown here is derived from an EMBL/GenBank/DDBJ whole genome shotgun (WGS) entry which is preliminary data.</text>
</comment>
<dbReference type="SUPFAM" id="SSF110296">
    <property type="entry name" value="Oligoxyloglucan reducing end-specific cellobiohydrolase"/>
    <property type="match status" value="3"/>
</dbReference>
<accession>A0A4V2PVE0</accession>
<evidence type="ECO:0000313" key="4">
    <source>
        <dbReference type="EMBL" id="TCK74081.1"/>
    </source>
</evidence>
<dbReference type="InterPro" id="IPR052025">
    <property type="entry name" value="Xyloglucanase_GH74"/>
</dbReference>